<accession>A0ABU5IG23</accession>
<evidence type="ECO:0000313" key="1">
    <source>
        <dbReference type="EMBL" id="MDZ5458072.1"/>
    </source>
</evidence>
<dbReference type="RefSeq" id="WP_322466250.1">
    <property type="nucleotide sequence ID" value="NZ_JAXOJX010000025.1"/>
</dbReference>
<evidence type="ECO:0008006" key="3">
    <source>
        <dbReference type="Google" id="ProtNLM"/>
    </source>
</evidence>
<gene>
    <name evidence="1" type="ORF">SM757_15965</name>
</gene>
<reference evidence="1 2" key="1">
    <citation type="submission" date="2023-11" db="EMBL/GenBank/DDBJ databases">
        <title>Draft genome of Azohydromonas lata strain H1 (DSM1123), a polyhydroxyalkanoate producer.</title>
        <authorList>
            <person name="Traversa D."/>
            <person name="D'Addabbo P."/>
            <person name="Pazzani C."/>
            <person name="Manzari C."/>
            <person name="Chiara M."/>
            <person name="Scrascia M."/>
        </authorList>
    </citation>
    <scope>NUCLEOTIDE SEQUENCE [LARGE SCALE GENOMIC DNA]</scope>
    <source>
        <strain evidence="1 2">H1</strain>
    </source>
</reference>
<organism evidence="1 2">
    <name type="scientific">Azohydromonas lata</name>
    <dbReference type="NCBI Taxonomy" id="45677"/>
    <lineage>
        <taxon>Bacteria</taxon>
        <taxon>Pseudomonadati</taxon>
        <taxon>Pseudomonadota</taxon>
        <taxon>Betaproteobacteria</taxon>
        <taxon>Burkholderiales</taxon>
        <taxon>Sphaerotilaceae</taxon>
        <taxon>Azohydromonas</taxon>
    </lineage>
</organism>
<evidence type="ECO:0000313" key="2">
    <source>
        <dbReference type="Proteomes" id="UP001293718"/>
    </source>
</evidence>
<name>A0ABU5IG23_9BURK</name>
<dbReference type="Proteomes" id="UP001293718">
    <property type="component" value="Unassembled WGS sequence"/>
</dbReference>
<sequence length="280" mass="29009">MLEGIFDTWGRRGRWRAGGGWGAALRWLAALATAFAALGAPLQAHALGVRVPGTANPWLAGMPDGSIDPPDSAPAQSPVLLSGLDLSRLDVLTFSVRGGVANCPATSTSTFCCPECGRAFPRADGPVPGVDGATEVFTHAPVNGMSNLRAPINSLIGVFLGPSLPTAGPTPDDLDFSGSGLGLDFRTLHPQLKQTFFIGDGLTGRGSGERQQFFVPEGATRLYLGTMDGYEWSNNAGAFRVRVPAVPEPPAPLLLALGAAALAGWTRRGARGRPMGALPA</sequence>
<protein>
    <recommendedName>
        <fullName evidence="3">PEP-CTERM protein-sorting domain-containing protein</fullName>
    </recommendedName>
</protein>
<comment type="caution">
    <text evidence="1">The sequence shown here is derived from an EMBL/GenBank/DDBJ whole genome shotgun (WGS) entry which is preliminary data.</text>
</comment>
<proteinExistence type="predicted"/>
<keyword evidence="2" id="KW-1185">Reference proteome</keyword>
<dbReference type="EMBL" id="JAXOJX010000025">
    <property type="protein sequence ID" value="MDZ5458072.1"/>
    <property type="molecule type" value="Genomic_DNA"/>
</dbReference>